<dbReference type="InterPro" id="IPR002182">
    <property type="entry name" value="NB-ARC"/>
</dbReference>
<dbReference type="GO" id="GO:0009536">
    <property type="term" value="C:plastid"/>
    <property type="evidence" value="ECO:0007669"/>
    <property type="project" value="UniProtKB-SubCell"/>
</dbReference>
<comment type="similarity">
    <text evidence="2">Belongs to the disease resistance NB-LRR family.</text>
</comment>
<protein>
    <submittedName>
        <fullName evidence="8">NBS-LRR type disease resistance protein</fullName>
    </submittedName>
</protein>
<evidence type="ECO:0000256" key="5">
    <source>
        <dbReference type="ARBA" id="ARBA00022821"/>
    </source>
</evidence>
<dbReference type="Pfam" id="PF00931">
    <property type="entry name" value="NB-ARC"/>
    <property type="match status" value="1"/>
</dbReference>
<dbReference type="Gene3D" id="1.10.8.430">
    <property type="entry name" value="Helical domain of apoptotic protease-activating factors"/>
    <property type="match status" value="1"/>
</dbReference>
<comment type="subcellular location">
    <subcellularLocation>
        <location evidence="1">Plastid</location>
    </subcellularLocation>
</comment>
<evidence type="ECO:0000259" key="7">
    <source>
        <dbReference type="Pfam" id="PF00931"/>
    </source>
</evidence>
<evidence type="ECO:0000256" key="4">
    <source>
        <dbReference type="ARBA" id="ARBA00022741"/>
    </source>
</evidence>
<evidence type="ECO:0000256" key="3">
    <source>
        <dbReference type="ARBA" id="ARBA00022614"/>
    </source>
</evidence>
<name>A8I3Z8_IPOBA</name>
<evidence type="ECO:0000313" key="8">
    <source>
        <dbReference type="EMBL" id="ABV90190.1"/>
    </source>
</evidence>
<organism evidence="8">
    <name type="scientific">Ipomoea batatas</name>
    <name type="common">Sweet potato</name>
    <name type="synonym">Convolvulus batatas</name>
    <dbReference type="NCBI Taxonomy" id="4120"/>
    <lineage>
        <taxon>Eukaryota</taxon>
        <taxon>Viridiplantae</taxon>
        <taxon>Streptophyta</taxon>
        <taxon>Embryophyta</taxon>
        <taxon>Tracheophyta</taxon>
        <taxon>Spermatophyta</taxon>
        <taxon>Magnoliopsida</taxon>
        <taxon>eudicotyledons</taxon>
        <taxon>Gunneridae</taxon>
        <taxon>Pentapetalae</taxon>
        <taxon>asterids</taxon>
        <taxon>lamiids</taxon>
        <taxon>Solanales</taxon>
        <taxon>Convolvulaceae</taxon>
        <taxon>Ipomoeeae</taxon>
        <taxon>Ipomoea</taxon>
    </lineage>
</organism>
<sequence>GIWGMGGIGKTTLAKRIYGDASFISRFDCRAWVTISQVYNPTKVFKALLRPLAPRVDDENNEAGNNELAEVVYKCLKRQRYFIIIDDIWSTDVWCDLQKCFPNDNNGSRMLLTTRLKNVANCAGSGGNLCHTMRFLNSYESWNLFHNQVLLKRITLSPEFERIGREVVKKCKGLPLAINVVAGLPSYPISQ</sequence>
<dbReference type="SUPFAM" id="SSF52540">
    <property type="entry name" value="P-loop containing nucleoside triphosphate hydrolases"/>
    <property type="match status" value="1"/>
</dbReference>
<evidence type="ECO:0000256" key="6">
    <source>
        <dbReference type="ARBA" id="ARBA00022840"/>
    </source>
</evidence>
<accession>A8I3Z8</accession>
<dbReference type="PANTHER" id="PTHR36766:SF44">
    <property type="entry name" value="NBS-CODING RESISTANCE GENE ANALOG"/>
    <property type="match status" value="1"/>
</dbReference>
<dbReference type="PRINTS" id="PR00364">
    <property type="entry name" value="DISEASERSIST"/>
</dbReference>
<dbReference type="GO" id="GO:0005524">
    <property type="term" value="F:ATP binding"/>
    <property type="evidence" value="ECO:0007669"/>
    <property type="project" value="UniProtKB-KW"/>
</dbReference>
<evidence type="ECO:0000256" key="2">
    <source>
        <dbReference type="ARBA" id="ARBA00008894"/>
    </source>
</evidence>
<dbReference type="EMBL" id="EU154469">
    <property type="protein sequence ID" value="ABV90190.1"/>
    <property type="molecule type" value="Genomic_DNA"/>
</dbReference>
<dbReference type="Gene3D" id="3.40.50.300">
    <property type="entry name" value="P-loop containing nucleotide triphosphate hydrolases"/>
    <property type="match status" value="1"/>
</dbReference>
<dbReference type="PANTHER" id="PTHR36766">
    <property type="entry name" value="PLANT BROAD-SPECTRUM MILDEW RESISTANCE PROTEIN RPW8"/>
    <property type="match status" value="1"/>
</dbReference>
<feature type="domain" description="NB-ARC" evidence="7">
    <location>
        <begin position="1"/>
        <end position="152"/>
    </location>
</feature>
<dbReference type="GO" id="GO:0043531">
    <property type="term" value="F:ADP binding"/>
    <property type="evidence" value="ECO:0007669"/>
    <property type="project" value="InterPro"/>
</dbReference>
<dbReference type="InterPro" id="IPR042197">
    <property type="entry name" value="Apaf_helical"/>
</dbReference>
<evidence type="ECO:0000256" key="1">
    <source>
        <dbReference type="ARBA" id="ARBA00004474"/>
    </source>
</evidence>
<keyword evidence="3" id="KW-0433">Leucine-rich repeat</keyword>
<reference evidence="8" key="1">
    <citation type="journal article" date="2010" name="Plant Breed.">
        <title>Isolation and analysis of resistance gene homologues in sweetpotato.</title>
        <authorList>
            <person name="Wang Y."/>
            <person name="Rosen B."/>
            <person name="Scoffield J."/>
            <person name="Egnin M."/>
            <person name="Mortley D."/>
            <person name="Steiner S."/>
            <person name="Cook D.R."/>
            <person name="He G."/>
        </authorList>
    </citation>
    <scope>NUCLEOTIDE SEQUENCE</scope>
    <source>
        <strain evidence="8">SP2_H06</strain>
    </source>
</reference>
<dbReference type="InterPro" id="IPR027417">
    <property type="entry name" value="P-loop_NTPase"/>
</dbReference>
<keyword evidence="6" id="KW-0067">ATP-binding</keyword>
<proteinExistence type="inferred from homology"/>
<keyword evidence="5" id="KW-0611">Plant defense</keyword>
<feature type="non-terminal residue" evidence="8">
    <location>
        <position position="191"/>
    </location>
</feature>
<keyword evidence="4" id="KW-0547">Nucleotide-binding</keyword>
<dbReference type="FunFam" id="3.40.50.300:FF:001091">
    <property type="entry name" value="Probable disease resistance protein At1g61300"/>
    <property type="match status" value="1"/>
</dbReference>
<feature type="non-terminal residue" evidence="8">
    <location>
        <position position="1"/>
    </location>
</feature>
<dbReference type="GO" id="GO:0006952">
    <property type="term" value="P:defense response"/>
    <property type="evidence" value="ECO:0007669"/>
    <property type="project" value="UniProtKB-KW"/>
</dbReference>
<dbReference type="AlphaFoldDB" id="A8I3Z8"/>